<accession>A0A7J0FKY5</accession>
<dbReference type="PANTHER" id="PTHR47481">
    <property type="match status" value="1"/>
</dbReference>
<dbReference type="AlphaFoldDB" id="A0A7J0FKY5"/>
<evidence type="ECO:0000313" key="2">
    <source>
        <dbReference type="Proteomes" id="UP000585474"/>
    </source>
</evidence>
<protein>
    <submittedName>
        <fullName evidence="1">Uncharacterized protein</fullName>
    </submittedName>
</protein>
<dbReference type="PANTHER" id="PTHR47481:SF22">
    <property type="entry name" value="RETROTRANSPOSON GAG DOMAIN-CONTAINING PROTEIN"/>
    <property type="match status" value="1"/>
</dbReference>
<organism evidence="1 2">
    <name type="scientific">Actinidia rufa</name>
    <dbReference type="NCBI Taxonomy" id="165716"/>
    <lineage>
        <taxon>Eukaryota</taxon>
        <taxon>Viridiplantae</taxon>
        <taxon>Streptophyta</taxon>
        <taxon>Embryophyta</taxon>
        <taxon>Tracheophyta</taxon>
        <taxon>Spermatophyta</taxon>
        <taxon>Magnoliopsida</taxon>
        <taxon>eudicotyledons</taxon>
        <taxon>Gunneridae</taxon>
        <taxon>Pentapetalae</taxon>
        <taxon>asterids</taxon>
        <taxon>Ericales</taxon>
        <taxon>Actinidiaceae</taxon>
        <taxon>Actinidia</taxon>
    </lineage>
</organism>
<name>A0A7J0FKY5_9ERIC</name>
<dbReference type="Pfam" id="PF14223">
    <property type="entry name" value="Retrotran_gag_2"/>
    <property type="match status" value="1"/>
</dbReference>
<dbReference type="Proteomes" id="UP000585474">
    <property type="component" value="Unassembled WGS sequence"/>
</dbReference>
<reference evidence="1 2" key="1">
    <citation type="submission" date="2019-07" db="EMBL/GenBank/DDBJ databases">
        <title>De Novo Assembly of kiwifruit Actinidia rufa.</title>
        <authorList>
            <person name="Sugita-Konishi S."/>
            <person name="Sato K."/>
            <person name="Mori E."/>
            <person name="Abe Y."/>
            <person name="Kisaki G."/>
            <person name="Hamano K."/>
            <person name="Suezawa K."/>
            <person name="Otani M."/>
            <person name="Fukuda T."/>
            <person name="Manabe T."/>
            <person name="Gomi K."/>
            <person name="Tabuchi M."/>
            <person name="Akimitsu K."/>
            <person name="Kataoka I."/>
        </authorList>
    </citation>
    <scope>NUCLEOTIDE SEQUENCE [LARGE SCALE GENOMIC DNA]</scope>
    <source>
        <strain evidence="2">cv. Fuchu</strain>
    </source>
</reference>
<gene>
    <name evidence="1" type="ORF">Acr_13g0006340</name>
</gene>
<sequence length="303" mass="34073">MATTNSPISSNPQSSIPLIAVNVAAQLPHKLTPTNFPAWRCQFESFLIGYDLMGYLDGNLPCLSLSGASTVDQATVKAAYSHWIRQDKLLLNAILVGVSESVVSHIANAETSMEAWKTLTRLYASQSCTRVMQLKEDLTLLQLGSQSITEFLHSYHEIVAPIRTRATPLTFEELHDLLLGHERYLKRLEHASSIPTIIANITQRRYNNRSSQKHDKKQVYFRSNTIGGSFQSKSTTNFFIHSAQKNRSFGKTCHFCGFHGHTVIECHKLRRILAQANCTIMSQPANNRWMLDSRASHNITSEL</sequence>
<comment type="caution">
    <text evidence="1">The sequence shown here is derived from an EMBL/GenBank/DDBJ whole genome shotgun (WGS) entry which is preliminary data.</text>
</comment>
<evidence type="ECO:0000313" key="1">
    <source>
        <dbReference type="EMBL" id="GFY99233.1"/>
    </source>
</evidence>
<dbReference type="OrthoDB" id="1912561at2759"/>
<keyword evidence="2" id="KW-1185">Reference proteome</keyword>
<proteinExistence type="predicted"/>
<dbReference type="EMBL" id="BJWL01000013">
    <property type="protein sequence ID" value="GFY99233.1"/>
    <property type="molecule type" value="Genomic_DNA"/>
</dbReference>